<proteinExistence type="predicted"/>
<feature type="region of interest" description="Disordered" evidence="1">
    <location>
        <begin position="15"/>
        <end position="65"/>
    </location>
</feature>
<dbReference type="InParanoid" id="D7FN80"/>
<dbReference type="PANTHER" id="PTHR16509">
    <property type="match status" value="1"/>
</dbReference>
<dbReference type="GO" id="GO:0008663">
    <property type="term" value="F:2',3'-cyclic-nucleotide 2'-phosphodiesterase activity"/>
    <property type="evidence" value="ECO:0007669"/>
    <property type="project" value="TreeGrafter"/>
</dbReference>
<feature type="region of interest" description="Disordered" evidence="1">
    <location>
        <begin position="206"/>
        <end position="240"/>
    </location>
</feature>
<dbReference type="OMA" id="GHNHAGN"/>
<dbReference type="STRING" id="2880.D7FN80"/>
<accession>D7FN80</accession>
<evidence type="ECO:0000256" key="1">
    <source>
        <dbReference type="SAM" id="MobiDB-lite"/>
    </source>
</evidence>
<evidence type="ECO:0000313" key="2">
    <source>
        <dbReference type="EMBL" id="CBJ30137.1"/>
    </source>
</evidence>
<dbReference type="Gene3D" id="3.60.21.10">
    <property type="match status" value="2"/>
</dbReference>
<gene>
    <name evidence="2" type="ORF">Esi_0177_0014</name>
</gene>
<dbReference type="PANTHER" id="PTHR16509:SF1">
    <property type="entry name" value="MANGANESE-DEPENDENT ADP-RIBOSE_CDP-ALCOHOL DIPHOSPHATASE"/>
    <property type="match status" value="1"/>
</dbReference>
<feature type="region of interest" description="Disordered" evidence="1">
    <location>
        <begin position="277"/>
        <end position="322"/>
    </location>
</feature>
<dbReference type="GO" id="GO:0047631">
    <property type="term" value="F:ADP-ribose diphosphatase activity"/>
    <property type="evidence" value="ECO:0007669"/>
    <property type="project" value="TreeGrafter"/>
</dbReference>
<dbReference type="Proteomes" id="UP000002630">
    <property type="component" value="Linkage Group LG10"/>
</dbReference>
<dbReference type="GO" id="GO:0030145">
    <property type="term" value="F:manganese ion binding"/>
    <property type="evidence" value="ECO:0007669"/>
    <property type="project" value="TreeGrafter"/>
</dbReference>
<dbReference type="InterPro" id="IPR029052">
    <property type="entry name" value="Metallo-depent_PP-like"/>
</dbReference>
<dbReference type="SUPFAM" id="SSF56300">
    <property type="entry name" value="Metallo-dependent phosphatases"/>
    <property type="match status" value="1"/>
</dbReference>
<reference evidence="2 3" key="1">
    <citation type="journal article" date="2010" name="Nature">
        <title>The Ectocarpus genome and the independent evolution of multicellularity in brown algae.</title>
        <authorList>
            <person name="Cock J.M."/>
            <person name="Sterck L."/>
            <person name="Rouze P."/>
            <person name="Scornet D."/>
            <person name="Allen A.E."/>
            <person name="Amoutzias G."/>
            <person name="Anthouard V."/>
            <person name="Artiguenave F."/>
            <person name="Aury J.M."/>
            <person name="Badger J.H."/>
            <person name="Beszteri B."/>
            <person name="Billiau K."/>
            <person name="Bonnet E."/>
            <person name="Bothwell J.H."/>
            <person name="Bowler C."/>
            <person name="Boyen C."/>
            <person name="Brownlee C."/>
            <person name="Carrano C.J."/>
            <person name="Charrier B."/>
            <person name="Cho G.Y."/>
            <person name="Coelho S.M."/>
            <person name="Collen J."/>
            <person name="Corre E."/>
            <person name="Da Silva C."/>
            <person name="Delage L."/>
            <person name="Delaroque N."/>
            <person name="Dittami S.M."/>
            <person name="Doulbeau S."/>
            <person name="Elias M."/>
            <person name="Farnham G."/>
            <person name="Gachon C.M."/>
            <person name="Gschloessl B."/>
            <person name="Heesch S."/>
            <person name="Jabbari K."/>
            <person name="Jubin C."/>
            <person name="Kawai H."/>
            <person name="Kimura K."/>
            <person name="Kloareg B."/>
            <person name="Kupper F.C."/>
            <person name="Lang D."/>
            <person name="Le Bail A."/>
            <person name="Leblanc C."/>
            <person name="Lerouge P."/>
            <person name="Lohr M."/>
            <person name="Lopez P.J."/>
            <person name="Martens C."/>
            <person name="Maumus F."/>
            <person name="Michel G."/>
            <person name="Miranda-Saavedra D."/>
            <person name="Morales J."/>
            <person name="Moreau H."/>
            <person name="Motomura T."/>
            <person name="Nagasato C."/>
            <person name="Napoli C.A."/>
            <person name="Nelson D.R."/>
            <person name="Nyvall-Collen P."/>
            <person name="Peters A.F."/>
            <person name="Pommier C."/>
            <person name="Potin P."/>
            <person name="Poulain J."/>
            <person name="Quesneville H."/>
            <person name="Read B."/>
            <person name="Rensing S.A."/>
            <person name="Ritter A."/>
            <person name="Rousvoal S."/>
            <person name="Samanta M."/>
            <person name="Samson G."/>
            <person name="Schroeder D.C."/>
            <person name="Segurens B."/>
            <person name="Strittmatter M."/>
            <person name="Tonon T."/>
            <person name="Tregear J.W."/>
            <person name="Valentin K."/>
            <person name="von Dassow P."/>
            <person name="Yamagishi T."/>
            <person name="Van de Peer Y."/>
            <person name="Wincker P."/>
        </authorList>
    </citation>
    <scope>NUCLEOTIDE SEQUENCE [LARGE SCALE GENOMIC DNA]</scope>
    <source>
        <strain evidence="3">Ec32 / CCAP1310/4</strain>
    </source>
</reference>
<protein>
    <submittedName>
        <fullName evidence="2">ADP-ribose/CDP-alcohol pyrophosphatase</fullName>
    </submittedName>
</protein>
<organism evidence="2 3">
    <name type="scientific">Ectocarpus siliculosus</name>
    <name type="common">Brown alga</name>
    <name type="synonym">Conferva siliculosa</name>
    <dbReference type="NCBI Taxonomy" id="2880"/>
    <lineage>
        <taxon>Eukaryota</taxon>
        <taxon>Sar</taxon>
        <taxon>Stramenopiles</taxon>
        <taxon>Ochrophyta</taxon>
        <taxon>PX clade</taxon>
        <taxon>Phaeophyceae</taxon>
        <taxon>Ectocarpales</taxon>
        <taxon>Ectocarpaceae</taxon>
        <taxon>Ectocarpus</taxon>
    </lineage>
</organism>
<dbReference type="AlphaFoldDB" id="D7FN80"/>
<dbReference type="OrthoDB" id="9675250at2759"/>
<evidence type="ECO:0000313" key="3">
    <source>
        <dbReference type="Proteomes" id="UP000002630"/>
    </source>
</evidence>
<name>D7FN80_ECTSI</name>
<dbReference type="EMBL" id="FN649735">
    <property type="protein sequence ID" value="CBJ30137.1"/>
    <property type="molecule type" value="Genomic_DNA"/>
</dbReference>
<sequence length="463" mass="50192">MTLIDAAASTAFAALRPTPSSGGGGIARHQQGGTDANRSSAATRLGSIDPVPPHEDERGGRTTPPGRLFSFGAIADVQYADQDDGWNFKKDHRRYYRGGLRQLRGAVDVWLKDETHRFVLQLGDVIDGSNKAHKKSETALRSVKAEVDRLAASLPLGVLNSLGNHELYNFPKQRWARELDCSSRAKAVTLRPSACGAGAAETIPTLAPSGLLPETDNDQPAGELPPSGEPLTLEASKGAGHEGRGEEAECFYYSFCPVDSYRFIALDSYDVNAIREEPRPDEEDAEGSGKNEAAAGDGRGDEGRRVLSKHNPNRNKNDGGGLEGLTKRFVRYNGGIGAKQLLWLENQLTEASRAGQRVVGFGHVPIHPAEPSAHTLIWNYEEVLAVMHKFDCVAMFLSGHRHRETYFRDENGIHHISLAAALEAPSDQEAFASIDVYDSCLELRGHGVVESRVLDLAVPAKVS</sequence>
<dbReference type="EMBL" id="FN648270">
    <property type="protein sequence ID" value="CBJ30137.1"/>
    <property type="molecule type" value="Genomic_DNA"/>
</dbReference>
<keyword evidence="3" id="KW-1185">Reference proteome</keyword>
<dbReference type="GO" id="GO:0047734">
    <property type="term" value="F:CDP-glycerol diphosphatase activity"/>
    <property type="evidence" value="ECO:0007669"/>
    <property type="project" value="TreeGrafter"/>
</dbReference>
<dbReference type="eggNOG" id="ENOG502QUQW">
    <property type="taxonomic scope" value="Eukaryota"/>
</dbReference>